<evidence type="ECO:0000256" key="3">
    <source>
        <dbReference type="SAM" id="Coils"/>
    </source>
</evidence>
<feature type="coiled-coil region" evidence="3">
    <location>
        <begin position="505"/>
        <end position="532"/>
    </location>
</feature>
<evidence type="ECO:0000259" key="5">
    <source>
        <dbReference type="Pfam" id="PF05667"/>
    </source>
</evidence>
<dbReference type="WBParaSite" id="PSAMB.scaffold2100size25414.g16297.t1">
    <property type="protein sequence ID" value="PSAMB.scaffold2100size25414.g16297.t1"/>
    <property type="gene ID" value="PSAMB.scaffold2100size25414.g16297"/>
</dbReference>
<dbReference type="AlphaFoldDB" id="A0A914VJV3"/>
<feature type="compositionally biased region" description="Low complexity" evidence="4">
    <location>
        <begin position="230"/>
        <end position="250"/>
    </location>
</feature>
<comment type="similarity">
    <text evidence="1">Belongs to the CCDC22 family.</text>
</comment>
<reference evidence="8" key="1">
    <citation type="submission" date="2022-11" db="UniProtKB">
        <authorList>
            <consortium name="WormBaseParasite"/>
        </authorList>
    </citation>
    <scope>IDENTIFICATION</scope>
</reference>
<feature type="coiled-coil region" evidence="3">
    <location>
        <begin position="255"/>
        <end position="303"/>
    </location>
</feature>
<dbReference type="PANTHER" id="PTHR15668:SF4">
    <property type="entry name" value="COILED-COIL DOMAIN-CONTAINING PROTEIN 22"/>
    <property type="match status" value="1"/>
</dbReference>
<dbReference type="Proteomes" id="UP000887566">
    <property type="component" value="Unplaced"/>
</dbReference>
<evidence type="ECO:0000259" key="6">
    <source>
        <dbReference type="Pfam" id="PF21674"/>
    </source>
</evidence>
<name>A0A914VJV3_9BILA</name>
<evidence type="ECO:0000313" key="7">
    <source>
        <dbReference type="Proteomes" id="UP000887566"/>
    </source>
</evidence>
<sequence length="559" mass="63886">MDEVDNLINGALKDIGCSFFDDEIVGLKSFTSDHVIEGVVRCLWACDPATKATIPSLKLPGNMTAKFRTATNIADAIKALGYKVEVGYQTLLYGNTAEIRRLFIFLIEKLPKETIGEQHKDLSPLDSLKREASHQLKQDLDALWTPAFCRRLRLQWDGRFWCPDEDWSEDTAFHAHPGLWLEGKLSIPNRDIPATVLEANSSLLSLDRITYGLSAALLESLLHRSESTMRSRPPLAPKPLASKPALSPKPDLQGKSAENELIEELKTKLETLLDQAAEMRNRVDQLRQEERELRAARIASEKTIQSKQSQMQQSESRFGALLNDPDGSLQRLQKFTTESEQRLADLEAKWDEVRIPKQQHIQELRQRLRQTDGVQRMMAEAVGMREKCGQIDEEMETKKVFVGQLQKELEKMGKGLSRSAYTKRILEIVASVRKQREEIDRVLDDNRTVQKEINMLTGNLERTFTAAEERLYKDAQKDEILQRAYRLLVNMHETCGQLVAAVEDTGHLSRELEELQDQIETESQKSTDTNLERLVNDFCQVRQENELLLQRLKMAGDNY</sequence>
<proteinExistence type="inferred from homology"/>
<dbReference type="GO" id="GO:2000060">
    <property type="term" value="P:positive regulation of ubiquitin-dependent protein catabolic process"/>
    <property type="evidence" value="ECO:0007669"/>
    <property type="project" value="TreeGrafter"/>
</dbReference>
<dbReference type="PANTHER" id="PTHR15668">
    <property type="entry name" value="JM1 PROTEIN"/>
    <property type="match status" value="1"/>
</dbReference>
<evidence type="ECO:0000256" key="1">
    <source>
        <dbReference type="ARBA" id="ARBA00006438"/>
    </source>
</evidence>
<dbReference type="Pfam" id="PF05667">
    <property type="entry name" value="CCDC22_CC"/>
    <property type="match status" value="1"/>
</dbReference>
<dbReference type="InterPro" id="IPR048349">
    <property type="entry name" value="CCDC22_N"/>
</dbReference>
<dbReference type="Pfam" id="PF21674">
    <property type="entry name" value="CCDC22_N"/>
    <property type="match status" value="1"/>
</dbReference>
<evidence type="ECO:0000256" key="4">
    <source>
        <dbReference type="SAM" id="MobiDB-lite"/>
    </source>
</evidence>
<evidence type="ECO:0000256" key="2">
    <source>
        <dbReference type="ARBA" id="ARBA00017553"/>
    </source>
</evidence>
<accession>A0A914VJV3</accession>
<keyword evidence="3" id="KW-0175">Coiled coil</keyword>
<feature type="domain" description="CCDC22 coiled-coil" evidence="5">
    <location>
        <begin position="251"/>
        <end position="525"/>
    </location>
</feature>
<dbReference type="GO" id="GO:0097602">
    <property type="term" value="F:cullin family protein binding"/>
    <property type="evidence" value="ECO:0007669"/>
    <property type="project" value="TreeGrafter"/>
</dbReference>
<evidence type="ECO:0000313" key="8">
    <source>
        <dbReference type="WBParaSite" id="PSAMB.scaffold2100size25414.g16297.t1"/>
    </source>
</evidence>
<keyword evidence="7" id="KW-1185">Reference proteome</keyword>
<feature type="region of interest" description="Disordered" evidence="4">
    <location>
        <begin position="228"/>
        <end position="254"/>
    </location>
</feature>
<organism evidence="7 8">
    <name type="scientific">Plectus sambesii</name>
    <dbReference type="NCBI Taxonomy" id="2011161"/>
    <lineage>
        <taxon>Eukaryota</taxon>
        <taxon>Metazoa</taxon>
        <taxon>Ecdysozoa</taxon>
        <taxon>Nematoda</taxon>
        <taxon>Chromadorea</taxon>
        <taxon>Plectida</taxon>
        <taxon>Plectina</taxon>
        <taxon>Plectoidea</taxon>
        <taxon>Plectidae</taxon>
        <taxon>Plectus</taxon>
    </lineage>
</organism>
<dbReference type="InterPro" id="IPR048348">
    <property type="entry name" value="CCDC22_CC"/>
</dbReference>
<dbReference type="InterPro" id="IPR008530">
    <property type="entry name" value="CCDC22"/>
</dbReference>
<protein>
    <recommendedName>
        <fullName evidence="2">Coiled-coil domain-containing protein 22 homolog</fullName>
    </recommendedName>
</protein>
<feature type="domain" description="CCDC22 N-terminal" evidence="6">
    <location>
        <begin position="1"/>
        <end position="111"/>
    </location>
</feature>